<dbReference type="OrthoDB" id="10252832at2759"/>
<dbReference type="AlphaFoldDB" id="A0A016W062"/>
<evidence type="ECO:0000313" key="4">
    <source>
        <dbReference type="EMBL" id="EYC32971.1"/>
    </source>
</evidence>
<reference evidence="5" key="1">
    <citation type="journal article" date="2015" name="Nat. Genet.">
        <title>The genome and transcriptome of the zoonotic hookworm Ancylostoma ceylanicum identify infection-specific gene families.</title>
        <authorList>
            <person name="Schwarz E.M."/>
            <person name="Hu Y."/>
            <person name="Antoshechkin I."/>
            <person name="Miller M.M."/>
            <person name="Sternberg P.W."/>
            <person name="Aroian R.V."/>
        </authorList>
    </citation>
    <scope>NUCLEOTIDE SEQUENCE</scope>
    <source>
        <strain evidence="5">HY135</strain>
    </source>
</reference>
<evidence type="ECO:0000256" key="1">
    <source>
        <dbReference type="ARBA" id="ARBA00022723"/>
    </source>
</evidence>
<protein>
    <submittedName>
        <fullName evidence="4">Uncharacterized protein</fullName>
    </submittedName>
</protein>
<dbReference type="InterPro" id="IPR036412">
    <property type="entry name" value="HAD-like_sf"/>
</dbReference>
<comment type="caution">
    <text evidence="4">The sequence shown here is derived from an EMBL/GenBank/DDBJ whole genome shotgun (WGS) entry which is preliminary data.</text>
</comment>
<evidence type="ECO:0000313" key="5">
    <source>
        <dbReference type="Proteomes" id="UP000024635"/>
    </source>
</evidence>
<organism evidence="4 5">
    <name type="scientific">Ancylostoma ceylanicum</name>
    <dbReference type="NCBI Taxonomy" id="53326"/>
    <lineage>
        <taxon>Eukaryota</taxon>
        <taxon>Metazoa</taxon>
        <taxon>Ecdysozoa</taxon>
        <taxon>Nematoda</taxon>
        <taxon>Chromadorea</taxon>
        <taxon>Rhabditida</taxon>
        <taxon>Rhabditina</taxon>
        <taxon>Rhabditomorpha</taxon>
        <taxon>Strongyloidea</taxon>
        <taxon>Ancylostomatidae</taxon>
        <taxon>Ancylostomatinae</taxon>
        <taxon>Ancylostoma</taxon>
    </lineage>
</organism>
<dbReference type="GO" id="GO:0046872">
    <property type="term" value="F:metal ion binding"/>
    <property type="evidence" value="ECO:0007669"/>
    <property type="project" value="UniProtKB-KW"/>
</dbReference>
<keyword evidence="3" id="KW-0460">Magnesium</keyword>
<dbReference type="Proteomes" id="UP000024635">
    <property type="component" value="Unassembled WGS sequence"/>
</dbReference>
<name>A0A016W062_9BILA</name>
<dbReference type="InterPro" id="IPR008380">
    <property type="entry name" value="HAD-SF_hydro_IG_5-nucl"/>
</dbReference>
<dbReference type="PANTHER" id="PTHR12103">
    <property type="entry name" value="5'-NUCLEOTIDASE DOMAIN-CONTAINING"/>
    <property type="match status" value="1"/>
</dbReference>
<dbReference type="SUPFAM" id="SSF56784">
    <property type="entry name" value="HAD-like"/>
    <property type="match status" value="1"/>
</dbReference>
<sequence>MKHESLSVELQSLAHEMDQEYGVLGSLFRAGSRTTFFASQVERYADLYASSCYNLVHYPSFYFFRAVMQLMPHESTVDHASVLKSSKTDLLKRQESVGQQVRGWTKKTANENEFCHEEEEDEQSISDGEAGWFESLAPTFISRSRISWFRVEIFWQKHVPGARLRSKSLSDDTAEEEVADTDVVGVPPAFVEHQN</sequence>
<keyword evidence="2" id="KW-0378">Hydrolase</keyword>
<keyword evidence="5" id="KW-1185">Reference proteome</keyword>
<dbReference type="Pfam" id="PF05761">
    <property type="entry name" value="5_nucleotid"/>
    <property type="match status" value="1"/>
</dbReference>
<proteinExistence type="predicted"/>
<evidence type="ECO:0000256" key="3">
    <source>
        <dbReference type="ARBA" id="ARBA00022842"/>
    </source>
</evidence>
<dbReference type="GO" id="GO:0008253">
    <property type="term" value="F:5'-nucleotidase activity"/>
    <property type="evidence" value="ECO:0007669"/>
    <property type="project" value="TreeGrafter"/>
</dbReference>
<evidence type="ECO:0000256" key="2">
    <source>
        <dbReference type="ARBA" id="ARBA00022801"/>
    </source>
</evidence>
<gene>
    <name evidence="4" type="primary">Acey_s0002.g536</name>
    <name evidence="4" type="synonym">Acey-Y71H10B.1</name>
    <name evidence="4" type="ORF">Y032_0002g536</name>
</gene>
<accession>A0A016W062</accession>
<dbReference type="EMBL" id="JARK01001338">
    <property type="protein sequence ID" value="EYC32971.1"/>
    <property type="molecule type" value="Genomic_DNA"/>
</dbReference>
<dbReference type="PANTHER" id="PTHR12103:SF15">
    <property type="entry name" value="CYTOSOLIC PURINE 5'-NUCLEOTIDASE"/>
    <property type="match status" value="1"/>
</dbReference>
<keyword evidence="1" id="KW-0479">Metal-binding</keyword>